<evidence type="ECO:0008006" key="3">
    <source>
        <dbReference type="Google" id="ProtNLM"/>
    </source>
</evidence>
<accession>A0A923NMI7</accession>
<dbReference type="RefSeq" id="WP_187302404.1">
    <property type="nucleotide sequence ID" value="NZ_CBCTON010000039.1"/>
</dbReference>
<dbReference type="PANTHER" id="PTHR11669">
    <property type="entry name" value="REPLICATION FACTOR C / DNA POLYMERASE III GAMMA-TAU SUBUNIT"/>
    <property type="match status" value="1"/>
</dbReference>
<protein>
    <recommendedName>
        <fullName evidence="3">DNA polymerase-3 subunit delta</fullName>
    </recommendedName>
</protein>
<dbReference type="GO" id="GO:0006261">
    <property type="term" value="P:DNA-templated DNA replication"/>
    <property type="evidence" value="ECO:0007669"/>
    <property type="project" value="TreeGrafter"/>
</dbReference>
<dbReference type="SUPFAM" id="SSF52540">
    <property type="entry name" value="P-loop containing nucleoside triphosphate hydrolases"/>
    <property type="match status" value="1"/>
</dbReference>
<keyword evidence="2" id="KW-1185">Reference proteome</keyword>
<proteinExistence type="predicted"/>
<dbReference type="AlphaFoldDB" id="A0A923NMI7"/>
<gene>
    <name evidence="1" type="ORF">H9L42_05650</name>
</gene>
<dbReference type="Gene3D" id="3.40.50.300">
    <property type="entry name" value="P-loop containing nucleotide triphosphate hydrolases"/>
    <property type="match status" value="1"/>
</dbReference>
<dbReference type="Pfam" id="PF13177">
    <property type="entry name" value="DNA_pol3_delta2"/>
    <property type="match status" value="1"/>
</dbReference>
<dbReference type="EMBL" id="JACRYT010000003">
    <property type="protein sequence ID" value="MBC6679310.1"/>
    <property type="molecule type" value="Genomic_DNA"/>
</dbReference>
<name>A0A923NMI7_9FIRM</name>
<dbReference type="PANTHER" id="PTHR11669:SF8">
    <property type="entry name" value="DNA POLYMERASE III SUBUNIT DELTA"/>
    <property type="match status" value="1"/>
</dbReference>
<dbReference type="InterPro" id="IPR050238">
    <property type="entry name" value="DNA_Rep/Repair_Clamp_Loader"/>
</dbReference>
<evidence type="ECO:0000313" key="2">
    <source>
        <dbReference type="Proteomes" id="UP000602647"/>
    </source>
</evidence>
<reference evidence="1" key="1">
    <citation type="submission" date="2020-08" db="EMBL/GenBank/DDBJ databases">
        <title>Genome public.</title>
        <authorList>
            <person name="Liu C."/>
            <person name="Sun Q."/>
        </authorList>
    </citation>
    <scope>NUCLEOTIDE SEQUENCE</scope>
    <source>
        <strain evidence="1">BX12</strain>
    </source>
</reference>
<dbReference type="InterPro" id="IPR027417">
    <property type="entry name" value="P-loop_NTPase"/>
</dbReference>
<evidence type="ECO:0000313" key="1">
    <source>
        <dbReference type="EMBL" id="MBC6679310.1"/>
    </source>
</evidence>
<comment type="caution">
    <text evidence="1">The sequence shown here is derived from an EMBL/GenBank/DDBJ whole genome shotgun (WGS) entry which is preliminary data.</text>
</comment>
<dbReference type="Proteomes" id="UP000602647">
    <property type="component" value="Unassembled WGS sequence"/>
</dbReference>
<organism evidence="1 2">
    <name type="scientific">Zhenpiania hominis</name>
    <dbReference type="NCBI Taxonomy" id="2763644"/>
    <lineage>
        <taxon>Bacteria</taxon>
        <taxon>Bacillati</taxon>
        <taxon>Bacillota</taxon>
        <taxon>Clostridia</taxon>
        <taxon>Peptostreptococcales</taxon>
        <taxon>Anaerovoracaceae</taxon>
        <taxon>Zhenpiania</taxon>
    </lineage>
</organism>
<sequence length="270" mass="30659">MSFSQIEGNQKLIDRLSASIKSGNVSHAYIFEGEAVLDKKAFAEAFVKAVLCKEKPGIGCGECPSCRKVEHGNYEDLFYVEADGASIKDEAIESLQERLKTKPYGERNIAIIKDADTMTLRAQNRLLKTLEEPPEGTILILLSENIENLTQTILSRCVKFRLNYFGKESYEGMMDKAREIADLLLEGAPFYKRKEAIEDIIKDDGQVRAFLDALERVYRDLLIDPSEKSRLYKKSRIFKNVDCIEKTRRQIQRGVSKSYALKDLMIKIGG</sequence>